<dbReference type="PANTHER" id="PTHR30603">
    <property type="entry name" value="RNA POLYMERASE SIGMA FACTOR RPO"/>
    <property type="match status" value="1"/>
</dbReference>
<evidence type="ECO:0000256" key="2">
    <source>
        <dbReference type="ARBA" id="ARBA00023082"/>
    </source>
</evidence>
<dbReference type="SUPFAM" id="SSF88946">
    <property type="entry name" value="Sigma2 domain of RNA polymerase sigma factors"/>
    <property type="match status" value="1"/>
</dbReference>
<dbReference type="InterPro" id="IPR000943">
    <property type="entry name" value="RNA_pol_sigma70"/>
</dbReference>
<evidence type="ECO:0000259" key="5">
    <source>
        <dbReference type="Pfam" id="PF04542"/>
    </source>
</evidence>
<proteinExistence type="predicted"/>
<dbReference type="Pfam" id="PF04542">
    <property type="entry name" value="Sigma70_r2"/>
    <property type="match status" value="1"/>
</dbReference>
<dbReference type="Gene3D" id="1.10.1740.10">
    <property type="match status" value="1"/>
</dbReference>
<evidence type="ECO:0000256" key="4">
    <source>
        <dbReference type="ARBA" id="ARBA00023163"/>
    </source>
</evidence>
<evidence type="ECO:0000313" key="6">
    <source>
        <dbReference type="EMBL" id="RGC07315.1"/>
    </source>
</evidence>
<dbReference type="InterPro" id="IPR036388">
    <property type="entry name" value="WH-like_DNA-bd_sf"/>
</dbReference>
<dbReference type="InterPro" id="IPR014284">
    <property type="entry name" value="RNA_pol_sigma-70_dom"/>
</dbReference>
<dbReference type="InterPro" id="IPR050239">
    <property type="entry name" value="Sigma-70_RNA_pol_init_factors"/>
</dbReference>
<organism evidence="6 7">
    <name type="scientific">Faecalibacterium prausnitzii</name>
    <dbReference type="NCBI Taxonomy" id="853"/>
    <lineage>
        <taxon>Bacteria</taxon>
        <taxon>Bacillati</taxon>
        <taxon>Bacillota</taxon>
        <taxon>Clostridia</taxon>
        <taxon>Eubacteriales</taxon>
        <taxon>Oscillospiraceae</taxon>
        <taxon>Faecalibacterium</taxon>
    </lineage>
</organism>
<protein>
    <submittedName>
        <fullName evidence="6">Sigma-70 family RNA polymerase sigma factor</fullName>
    </submittedName>
</protein>
<sequence length="221" mass="25356">MKQTNERLCALAQKGDAAALDSLIDNNKSFIGKVANDLFRSMNLAQSGLNLDTDDLKQAGNLGLWKAVPKFDAAHGMKFLTYAVPAIRNAMMDMVRDAFAAFEQRMQTEDKDGVCYQRVSLDDVLPGEEQLRRIEAVADPYAMQPQSIMEEQESRRELYNGLQRLTDREQTYLLYRYGFTDGEEHPLIGTAIYFHLTKSRAKKTEEQAMDNLWLELPWWFD</sequence>
<dbReference type="GO" id="GO:0016987">
    <property type="term" value="F:sigma factor activity"/>
    <property type="evidence" value="ECO:0007669"/>
    <property type="project" value="UniProtKB-KW"/>
</dbReference>
<dbReference type="PRINTS" id="PR00046">
    <property type="entry name" value="SIGMA70FCT"/>
</dbReference>
<dbReference type="Proteomes" id="UP000261079">
    <property type="component" value="Unassembled WGS sequence"/>
</dbReference>
<dbReference type="NCBIfam" id="TIGR02937">
    <property type="entry name" value="sigma70-ECF"/>
    <property type="match status" value="1"/>
</dbReference>
<accession>A0A3E2V9T6</accession>
<evidence type="ECO:0000256" key="3">
    <source>
        <dbReference type="ARBA" id="ARBA00023125"/>
    </source>
</evidence>
<dbReference type="RefSeq" id="WP_117535045.1">
    <property type="nucleotide sequence ID" value="NZ_CP181368.1"/>
</dbReference>
<comment type="caution">
    <text evidence="6">The sequence shown here is derived from an EMBL/GenBank/DDBJ whole genome shotgun (WGS) entry which is preliminary data.</text>
</comment>
<dbReference type="InterPro" id="IPR013325">
    <property type="entry name" value="RNA_pol_sigma_r2"/>
</dbReference>
<dbReference type="SUPFAM" id="SSF88659">
    <property type="entry name" value="Sigma3 and sigma4 domains of RNA polymerase sigma factors"/>
    <property type="match status" value="1"/>
</dbReference>
<dbReference type="Gene3D" id="1.10.10.10">
    <property type="entry name" value="Winged helix-like DNA-binding domain superfamily/Winged helix DNA-binding domain"/>
    <property type="match status" value="1"/>
</dbReference>
<evidence type="ECO:0000256" key="1">
    <source>
        <dbReference type="ARBA" id="ARBA00023015"/>
    </source>
</evidence>
<dbReference type="InterPro" id="IPR007627">
    <property type="entry name" value="RNA_pol_sigma70_r2"/>
</dbReference>
<dbReference type="EMBL" id="QVEZ01000001">
    <property type="protein sequence ID" value="RGC07315.1"/>
    <property type="molecule type" value="Genomic_DNA"/>
</dbReference>
<keyword evidence="1" id="KW-0805">Transcription regulation</keyword>
<dbReference type="InterPro" id="IPR013324">
    <property type="entry name" value="RNA_pol_sigma_r3/r4-like"/>
</dbReference>
<keyword evidence="4" id="KW-0804">Transcription</keyword>
<name>A0A3E2V9T6_9FIRM</name>
<dbReference type="GO" id="GO:0003677">
    <property type="term" value="F:DNA binding"/>
    <property type="evidence" value="ECO:0007669"/>
    <property type="project" value="UniProtKB-KW"/>
</dbReference>
<feature type="domain" description="RNA polymerase sigma-70 region 2" evidence="5">
    <location>
        <begin position="50"/>
        <end position="97"/>
    </location>
</feature>
<keyword evidence="2" id="KW-0731">Sigma factor</keyword>
<gene>
    <name evidence="6" type="ORF">DW905_01740</name>
</gene>
<dbReference type="AlphaFoldDB" id="A0A3E2V9T6"/>
<reference evidence="6 7" key="1">
    <citation type="submission" date="2018-08" db="EMBL/GenBank/DDBJ databases">
        <title>A genome reference for cultivated species of the human gut microbiota.</title>
        <authorList>
            <person name="Zou Y."/>
            <person name="Xue W."/>
            <person name="Luo G."/>
        </authorList>
    </citation>
    <scope>NUCLEOTIDE SEQUENCE [LARGE SCALE GENOMIC DNA]</scope>
    <source>
        <strain evidence="6 7">AM42-11AC</strain>
    </source>
</reference>
<evidence type="ECO:0000313" key="7">
    <source>
        <dbReference type="Proteomes" id="UP000261079"/>
    </source>
</evidence>
<dbReference type="GO" id="GO:0006352">
    <property type="term" value="P:DNA-templated transcription initiation"/>
    <property type="evidence" value="ECO:0007669"/>
    <property type="project" value="InterPro"/>
</dbReference>
<keyword evidence="3" id="KW-0238">DNA-binding</keyword>
<dbReference type="PANTHER" id="PTHR30603:SF47">
    <property type="entry name" value="RNA POLYMERASE SIGMA FACTOR SIGD, CHLOROPLASTIC"/>
    <property type="match status" value="1"/>
</dbReference>